<accession>A0A0P7HCV6</accession>
<reference evidence="2" key="1">
    <citation type="submission" date="2013-11" db="EMBL/GenBank/DDBJ databases">
        <authorList>
            <person name="Hoang H.T."/>
            <person name="Killian M.L."/>
            <person name="Madson D.M."/>
            <person name="Arruda P.H.E."/>
            <person name="Sun D."/>
            <person name="Schwartz K.J."/>
            <person name="Yoon K."/>
        </authorList>
    </citation>
    <scope>NUCLEOTIDE SEQUENCE [LARGE SCALE GENOMIC DNA]</scope>
    <source>
        <strain evidence="2">CDK2</strain>
    </source>
</reference>
<organism evidence="1 2">
    <name type="scientific">Halolamina pelagica</name>
    <dbReference type="NCBI Taxonomy" id="699431"/>
    <lineage>
        <taxon>Archaea</taxon>
        <taxon>Methanobacteriati</taxon>
        <taxon>Methanobacteriota</taxon>
        <taxon>Stenosarchaea group</taxon>
        <taxon>Halobacteria</taxon>
        <taxon>Halobacteriales</taxon>
        <taxon>Haloferacaceae</taxon>
    </lineage>
</organism>
<sequence length="46" mass="5273">MGKEKTVGLSEDTHSALSHMKIDRGFRSFEELLTSEIDELANYKEE</sequence>
<protein>
    <submittedName>
        <fullName evidence="1">Uncharacterized protein</fullName>
    </submittedName>
</protein>
<evidence type="ECO:0000313" key="2">
    <source>
        <dbReference type="Proteomes" id="UP000050535"/>
    </source>
</evidence>
<dbReference type="STRING" id="699431.SY89_02137"/>
<dbReference type="EMBL" id="LGUC01000001">
    <property type="protein sequence ID" value="KPN31392.1"/>
    <property type="molecule type" value="Genomic_DNA"/>
</dbReference>
<dbReference type="AlphaFoldDB" id="A0A0P7HCV6"/>
<comment type="caution">
    <text evidence="1">The sequence shown here is derived from an EMBL/GenBank/DDBJ whole genome shotgun (WGS) entry which is preliminary data.</text>
</comment>
<evidence type="ECO:0000313" key="1">
    <source>
        <dbReference type="EMBL" id="KPN31392.1"/>
    </source>
</evidence>
<name>A0A0P7HCV6_9EURY</name>
<dbReference type="Proteomes" id="UP000050535">
    <property type="component" value="Unassembled WGS sequence"/>
</dbReference>
<keyword evidence="2" id="KW-1185">Reference proteome</keyword>
<proteinExistence type="predicted"/>
<gene>
    <name evidence="1" type="ORF">SY89_02137</name>
</gene>